<reference evidence="1" key="2">
    <citation type="submission" date="2025-09" db="UniProtKB">
        <authorList>
            <consortium name="Ensembl"/>
        </authorList>
    </citation>
    <scope>IDENTIFICATION</scope>
</reference>
<accession>A0A8P4G8H8</accession>
<reference evidence="1" key="1">
    <citation type="submission" date="2025-08" db="UniProtKB">
        <authorList>
            <consortium name="Ensembl"/>
        </authorList>
    </citation>
    <scope>IDENTIFICATION</scope>
</reference>
<dbReference type="Proteomes" id="UP000694389">
    <property type="component" value="Unassembled WGS sequence"/>
</dbReference>
<sequence>QQLSFFGGRPLHLQIIVVRTLCDCNRGSYTTRSFTRSNPRVCLGRCFIRSILTPLITRTSSLIKKVNRIKHYCSLFCYWHYILAICCPFL</sequence>
<keyword evidence="2" id="KW-1185">Reference proteome</keyword>
<name>A0A8P4G8H8_DICLA</name>
<proteinExistence type="predicted"/>
<dbReference type="Ensembl" id="ENSDLAT00005079312.1">
    <property type="protein sequence ID" value="ENSDLAP00005074578.1"/>
    <property type="gene ID" value="ENSDLAG00005027583.1"/>
</dbReference>
<protein>
    <submittedName>
        <fullName evidence="1">Uncharacterized protein</fullName>
    </submittedName>
</protein>
<evidence type="ECO:0000313" key="1">
    <source>
        <dbReference type="Ensembl" id="ENSDLAP00005074578.1"/>
    </source>
</evidence>
<organism evidence="1 2">
    <name type="scientific">Dicentrarchus labrax</name>
    <name type="common">European seabass</name>
    <name type="synonym">Morone labrax</name>
    <dbReference type="NCBI Taxonomy" id="13489"/>
    <lineage>
        <taxon>Eukaryota</taxon>
        <taxon>Metazoa</taxon>
        <taxon>Chordata</taxon>
        <taxon>Craniata</taxon>
        <taxon>Vertebrata</taxon>
        <taxon>Euteleostomi</taxon>
        <taxon>Actinopterygii</taxon>
        <taxon>Neopterygii</taxon>
        <taxon>Teleostei</taxon>
        <taxon>Neoteleostei</taxon>
        <taxon>Acanthomorphata</taxon>
        <taxon>Eupercaria</taxon>
        <taxon>Moronidae</taxon>
        <taxon>Dicentrarchus</taxon>
    </lineage>
</organism>
<dbReference type="AlphaFoldDB" id="A0A8P4G8H8"/>
<evidence type="ECO:0000313" key="2">
    <source>
        <dbReference type="Proteomes" id="UP000694389"/>
    </source>
</evidence>